<evidence type="ECO:0000313" key="9">
    <source>
        <dbReference type="EMBL" id="PSB03351.1"/>
    </source>
</evidence>
<comment type="cofactor">
    <cofactor evidence="6">
        <name>Zn(2+)</name>
        <dbReference type="ChEBI" id="CHEBI:29105"/>
    </cofactor>
    <text evidence="6">Binds 1 zinc ion per subunit.</text>
</comment>
<dbReference type="Proteomes" id="UP000238762">
    <property type="component" value="Unassembled WGS sequence"/>
</dbReference>
<feature type="transmembrane region" description="Helical" evidence="7">
    <location>
        <begin position="35"/>
        <end position="57"/>
    </location>
</feature>
<evidence type="ECO:0000256" key="7">
    <source>
        <dbReference type="SAM" id="Phobius"/>
    </source>
</evidence>
<dbReference type="Gene3D" id="3.30.2010.10">
    <property type="entry name" value="Metalloproteases ('zincins'), catalytic domain"/>
    <property type="match status" value="1"/>
</dbReference>
<feature type="transmembrane region" description="Helical" evidence="7">
    <location>
        <begin position="263"/>
        <end position="281"/>
    </location>
</feature>
<dbReference type="RefSeq" id="WP_106288278.1">
    <property type="nucleotide sequence ID" value="NZ_CAWNTC010000007.1"/>
</dbReference>
<feature type="domain" description="Peptidase M48" evidence="8">
    <location>
        <begin position="126"/>
        <end position="186"/>
    </location>
</feature>
<dbReference type="AlphaFoldDB" id="A0A2T1C522"/>
<evidence type="ECO:0000256" key="1">
    <source>
        <dbReference type="ARBA" id="ARBA00022670"/>
    </source>
</evidence>
<keyword evidence="7" id="KW-0472">Membrane</keyword>
<dbReference type="CDD" id="cd07326">
    <property type="entry name" value="M56_BlaR1_MecR1_like"/>
    <property type="match status" value="1"/>
</dbReference>
<organism evidence="9 10">
    <name type="scientific">Merismopedia glauca CCAP 1448/3</name>
    <dbReference type="NCBI Taxonomy" id="1296344"/>
    <lineage>
        <taxon>Bacteria</taxon>
        <taxon>Bacillati</taxon>
        <taxon>Cyanobacteriota</taxon>
        <taxon>Cyanophyceae</taxon>
        <taxon>Synechococcales</taxon>
        <taxon>Merismopediaceae</taxon>
        <taxon>Merismopedia</taxon>
    </lineage>
</organism>
<reference evidence="9 10" key="1">
    <citation type="submission" date="2018-02" db="EMBL/GenBank/DDBJ databases">
        <authorList>
            <person name="Cohen D.B."/>
            <person name="Kent A.D."/>
        </authorList>
    </citation>
    <scope>NUCLEOTIDE SEQUENCE [LARGE SCALE GENOMIC DNA]</scope>
    <source>
        <strain evidence="9 10">CCAP 1448/3</strain>
    </source>
</reference>
<dbReference type="PANTHER" id="PTHR34978">
    <property type="entry name" value="POSSIBLE SENSOR-TRANSDUCER PROTEIN BLAR"/>
    <property type="match status" value="1"/>
</dbReference>
<protein>
    <submittedName>
        <fullName evidence="9">Zn-dependent protease with chaperone function</fullName>
    </submittedName>
</protein>
<evidence type="ECO:0000256" key="3">
    <source>
        <dbReference type="ARBA" id="ARBA00022801"/>
    </source>
</evidence>
<evidence type="ECO:0000256" key="2">
    <source>
        <dbReference type="ARBA" id="ARBA00022723"/>
    </source>
</evidence>
<dbReference type="EMBL" id="PVWJ01000034">
    <property type="protein sequence ID" value="PSB03351.1"/>
    <property type="molecule type" value="Genomic_DNA"/>
</dbReference>
<evidence type="ECO:0000256" key="5">
    <source>
        <dbReference type="ARBA" id="ARBA00023049"/>
    </source>
</evidence>
<gene>
    <name evidence="9" type="ORF">C7B64_08830</name>
</gene>
<accession>A0A2T1C522</accession>
<evidence type="ECO:0000256" key="4">
    <source>
        <dbReference type="ARBA" id="ARBA00022833"/>
    </source>
</evidence>
<dbReference type="InterPro" id="IPR001915">
    <property type="entry name" value="Peptidase_M48"/>
</dbReference>
<keyword evidence="5 6" id="KW-0482">Metalloprotease</keyword>
<evidence type="ECO:0000313" key="10">
    <source>
        <dbReference type="Proteomes" id="UP000238762"/>
    </source>
</evidence>
<comment type="similarity">
    <text evidence="6">Belongs to the peptidase M48 family.</text>
</comment>
<feature type="transmembrane region" description="Helical" evidence="7">
    <location>
        <begin position="69"/>
        <end position="90"/>
    </location>
</feature>
<keyword evidence="7" id="KW-1133">Transmembrane helix</keyword>
<dbReference type="GO" id="GO:0006508">
    <property type="term" value="P:proteolysis"/>
    <property type="evidence" value="ECO:0007669"/>
    <property type="project" value="UniProtKB-KW"/>
</dbReference>
<dbReference type="GO" id="GO:0046872">
    <property type="term" value="F:metal ion binding"/>
    <property type="evidence" value="ECO:0007669"/>
    <property type="project" value="UniProtKB-KW"/>
</dbReference>
<dbReference type="GO" id="GO:0004222">
    <property type="term" value="F:metalloendopeptidase activity"/>
    <property type="evidence" value="ECO:0007669"/>
    <property type="project" value="InterPro"/>
</dbReference>
<proteinExistence type="inferred from homology"/>
<evidence type="ECO:0000259" key="8">
    <source>
        <dbReference type="Pfam" id="PF01435"/>
    </source>
</evidence>
<comment type="caution">
    <text evidence="9">The sequence shown here is derived from an EMBL/GenBank/DDBJ whole genome shotgun (WGS) entry which is preliminary data.</text>
</comment>
<keyword evidence="3 6" id="KW-0378">Hydrolase</keyword>
<sequence length="283" mass="32425">MHLLMLLMAILIACQIRVAVSKDLGNWSSKWPRSLFSFIFPPLLLLMTALAVLCMGTNGTMLGFEGSKIGYTFALGLWLWALYSLVRLAYQGKMACLELRNYSQATICDRPAHIINTDFPYSAQIGFWQPQLVVSTGLLKTLDSEHIEAVLAHEEVHKNEHHTFWFFWLGWLRTITAWLPHTEALWQELLFWRELRADEQAAQKVDPLLLAEALITVAQTTVKNTTIIETSFSCSFASQRLSERIEALLSPSNQPTKVNSSKWFNWLWILLVFLPWVTVPFHS</sequence>
<evidence type="ECO:0000256" key="6">
    <source>
        <dbReference type="RuleBase" id="RU003983"/>
    </source>
</evidence>
<dbReference type="InterPro" id="IPR052173">
    <property type="entry name" value="Beta-lactam_resp_regulator"/>
</dbReference>
<keyword evidence="2" id="KW-0479">Metal-binding</keyword>
<keyword evidence="4 6" id="KW-0862">Zinc</keyword>
<keyword evidence="1 6" id="KW-0645">Protease</keyword>
<dbReference type="PANTHER" id="PTHR34978:SF3">
    <property type="entry name" value="SLR0241 PROTEIN"/>
    <property type="match status" value="1"/>
</dbReference>
<keyword evidence="7" id="KW-0812">Transmembrane</keyword>
<dbReference type="Pfam" id="PF01435">
    <property type="entry name" value="Peptidase_M48"/>
    <property type="match status" value="1"/>
</dbReference>
<reference evidence="9 10" key="2">
    <citation type="submission" date="2018-03" db="EMBL/GenBank/DDBJ databases">
        <title>The ancient ancestry and fast evolution of plastids.</title>
        <authorList>
            <person name="Moore K.R."/>
            <person name="Magnabosco C."/>
            <person name="Momper L."/>
            <person name="Gold D.A."/>
            <person name="Bosak T."/>
            <person name="Fournier G.P."/>
        </authorList>
    </citation>
    <scope>NUCLEOTIDE SEQUENCE [LARGE SCALE GENOMIC DNA]</scope>
    <source>
        <strain evidence="9 10">CCAP 1448/3</strain>
    </source>
</reference>
<keyword evidence="10" id="KW-1185">Reference proteome</keyword>
<name>A0A2T1C522_9CYAN</name>
<dbReference type="OrthoDB" id="462286at2"/>